<dbReference type="Pfam" id="PF22271">
    <property type="entry name" value="DUF6955"/>
    <property type="match status" value="1"/>
</dbReference>
<dbReference type="KEGG" id="dti:Desti_4063"/>
<sequence length="99" mass="11336">MAEEKYPINIWINEDRYSKLQKAGLADMCEEMLAGLKVLRVYANDTEKDKILKVFPTAKFDSATTKSIELLPKDVKDKIFDKIVEKESVNIMGDFLAAY</sequence>
<proteinExistence type="predicted"/>
<dbReference type="Proteomes" id="UP000006055">
    <property type="component" value="Chromosome"/>
</dbReference>
<dbReference type="eggNOG" id="ENOG5032RJW">
    <property type="taxonomic scope" value="Bacteria"/>
</dbReference>
<dbReference type="STRING" id="706587.Desti_4063"/>
<keyword evidence="2" id="KW-1185">Reference proteome</keyword>
<accession>I4CAW1</accession>
<reference evidence="2" key="1">
    <citation type="submission" date="2012-06" db="EMBL/GenBank/DDBJ databases">
        <title>Complete sequence of chromosome of Desulfomonile tiedjei DSM 6799.</title>
        <authorList>
            <person name="Lucas S."/>
            <person name="Copeland A."/>
            <person name="Lapidus A."/>
            <person name="Glavina del Rio T."/>
            <person name="Dalin E."/>
            <person name="Tice H."/>
            <person name="Bruce D."/>
            <person name="Goodwin L."/>
            <person name="Pitluck S."/>
            <person name="Peters L."/>
            <person name="Ovchinnikova G."/>
            <person name="Zeytun A."/>
            <person name="Lu M."/>
            <person name="Kyrpides N."/>
            <person name="Mavromatis K."/>
            <person name="Ivanova N."/>
            <person name="Brettin T."/>
            <person name="Detter J.C."/>
            <person name="Han C."/>
            <person name="Larimer F."/>
            <person name="Land M."/>
            <person name="Hauser L."/>
            <person name="Markowitz V."/>
            <person name="Cheng J.-F."/>
            <person name="Hugenholtz P."/>
            <person name="Woyke T."/>
            <person name="Wu D."/>
            <person name="Spring S."/>
            <person name="Schroeder M."/>
            <person name="Brambilla E."/>
            <person name="Klenk H.-P."/>
            <person name="Eisen J.A."/>
        </authorList>
    </citation>
    <scope>NUCLEOTIDE SEQUENCE [LARGE SCALE GENOMIC DNA]</scope>
    <source>
        <strain evidence="2">ATCC 49306 / DSM 6799 / DCB-1</strain>
    </source>
</reference>
<gene>
    <name evidence="1" type="ordered locus">Desti_4063</name>
</gene>
<dbReference type="InterPro" id="IPR054230">
    <property type="entry name" value="DUF6955"/>
</dbReference>
<evidence type="ECO:0000313" key="1">
    <source>
        <dbReference type="EMBL" id="AFM26702.1"/>
    </source>
</evidence>
<dbReference type="OrthoDB" id="1729828at2"/>
<dbReference type="EMBL" id="CP003360">
    <property type="protein sequence ID" value="AFM26702.1"/>
    <property type="molecule type" value="Genomic_DNA"/>
</dbReference>
<organism evidence="1 2">
    <name type="scientific">Desulfomonile tiedjei (strain ATCC 49306 / DSM 6799 / DCB-1)</name>
    <dbReference type="NCBI Taxonomy" id="706587"/>
    <lineage>
        <taxon>Bacteria</taxon>
        <taxon>Pseudomonadati</taxon>
        <taxon>Thermodesulfobacteriota</taxon>
        <taxon>Desulfomonilia</taxon>
        <taxon>Desulfomonilales</taxon>
        <taxon>Desulfomonilaceae</taxon>
        <taxon>Desulfomonile</taxon>
    </lineage>
</organism>
<dbReference type="AlphaFoldDB" id="I4CAW1"/>
<name>I4CAW1_DESTA</name>
<dbReference type="HOGENOM" id="CLU_177103_0_0_7"/>
<dbReference type="PATRIC" id="fig|706587.4.peg.4606"/>
<evidence type="ECO:0000313" key="2">
    <source>
        <dbReference type="Proteomes" id="UP000006055"/>
    </source>
</evidence>
<protein>
    <submittedName>
        <fullName evidence="1">Uncharacterized protein</fullName>
    </submittedName>
</protein>
<dbReference type="RefSeq" id="WP_014811828.1">
    <property type="nucleotide sequence ID" value="NC_018025.1"/>
</dbReference>